<name>D5RC17_FUSN2</name>
<proteinExistence type="predicted"/>
<reference evidence="1 2" key="1">
    <citation type="submission" date="2010-04" db="EMBL/GenBank/DDBJ databases">
        <authorList>
            <person name="Qin X."/>
            <person name="Bachman B."/>
            <person name="Battles P."/>
            <person name="Bell A."/>
            <person name="Bess C."/>
            <person name="Bickham C."/>
            <person name="Chaboub L."/>
            <person name="Chen D."/>
            <person name="Coyle M."/>
            <person name="Deiros D.R."/>
            <person name="Dinh H."/>
            <person name="Forbes L."/>
            <person name="Fowler G."/>
            <person name="Francisco L."/>
            <person name="Fu Q."/>
            <person name="Gubbala S."/>
            <person name="Hale W."/>
            <person name="Han Y."/>
            <person name="Hemphill L."/>
            <person name="Highlander S.K."/>
            <person name="Hirani K."/>
            <person name="Hogues M."/>
            <person name="Jackson L."/>
            <person name="Jakkamsetti A."/>
            <person name="Javaid M."/>
            <person name="Jiang H."/>
            <person name="Korchina V."/>
            <person name="Kovar C."/>
            <person name="Lara F."/>
            <person name="Lee S."/>
            <person name="Mata R."/>
            <person name="Mathew T."/>
            <person name="Moen C."/>
            <person name="Morales K."/>
            <person name="Munidasa M."/>
            <person name="Nazareth L."/>
            <person name="Ngo R."/>
            <person name="Nguyen L."/>
            <person name="Okwuonu G."/>
            <person name="Ongeri F."/>
            <person name="Patil S."/>
            <person name="Petrosino J."/>
            <person name="Pham C."/>
            <person name="Pham P."/>
            <person name="Pu L.-L."/>
            <person name="Puazo M."/>
            <person name="Raj R."/>
            <person name="Reid J."/>
            <person name="Rouhana J."/>
            <person name="Saada N."/>
            <person name="Shang Y."/>
            <person name="Simmons D."/>
            <person name="Thornton R."/>
            <person name="Warren J."/>
            <person name="Weissenberger G."/>
            <person name="Zhang J."/>
            <person name="Zhang L."/>
            <person name="Zhou C."/>
            <person name="Zhu D."/>
            <person name="Muzny D."/>
            <person name="Worley K."/>
            <person name="Gibbs R."/>
        </authorList>
    </citation>
    <scope>NUCLEOTIDE SEQUENCE [LARGE SCALE GENOMIC DNA]</scope>
    <source>
        <strain evidence="2">ATCC 23726 / VPI 4351</strain>
    </source>
</reference>
<dbReference type="Proteomes" id="UP000003643">
    <property type="component" value="Unassembled WGS sequence"/>
</dbReference>
<comment type="caution">
    <text evidence="1">The sequence shown here is derived from an EMBL/GenBank/DDBJ whole genome shotgun (WGS) entry which is preliminary data.</text>
</comment>
<evidence type="ECO:0000313" key="1">
    <source>
        <dbReference type="EMBL" id="EFG95584.1"/>
    </source>
</evidence>
<accession>D5RC17</accession>
<gene>
    <name evidence="1" type="ORF">HMPREF0397_0752</name>
</gene>
<protein>
    <submittedName>
        <fullName evidence="1">Uncharacterized protein</fullName>
    </submittedName>
</protein>
<dbReference type="AlphaFoldDB" id="D5RC17"/>
<sequence length="48" mass="5961">MIINFIFGTFIFDVYLNYVINKIKEYFVNVENDIKEEFLKKIYKNIIY</sequence>
<evidence type="ECO:0000313" key="2">
    <source>
        <dbReference type="Proteomes" id="UP000003643"/>
    </source>
</evidence>
<organism evidence="1 2">
    <name type="scientific">Fusobacterium nucleatum subsp. nucleatum (strain ATCC 23726 / VPI 4351)</name>
    <dbReference type="NCBI Taxonomy" id="525283"/>
    <lineage>
        <taxon>Bacteria</taxon>
        <taxon>Fusobacteriati</taxon>
        <taxon>Fusobacteriota</taxon>
        <taxon>Fusobacteriia</taxon>
        <taxon>Fusobacteriales</taxon>
        <taxon>Fusobacteriaceae</taxon>
        <taxon>Fusobacterium</taxon>
    </lineage>
</organism>
<dbReference type="EMBL" id="ADVK01000022">
    <property type="protein sequence ID" value="EFG95584.1"/>
    <property type="molecule type" value="Genomic_DNA"/>
</dbReference>